<dbReference type="AlphaFoldDB" id="A0A316VAI0"/>
<organism evidence="3 4">
    <name type="scientific">Meira miltonrushii</name>
    <dbReference type="NCBI Taxonomy" id="1280837"/>
    <lineage>
        <taxon>Eukaryota</taxon>
        <taxon>Fungi</taxon>
        <taxon>Dikarya</taxon>
        <taxon>Basidiomycota</taxon>
        <taxon>Ustilaginomycotina</taxon>
        <taxon>Exobasidiomycetes</taxon>
        <taxon>Exobasidiales</taxon>
        <taxon>Brachybasidiaceae</taxon>
        <taxon>Meira</taxon>
    </lineage>
</organism>
<dbReference type="GeneID" id="37023207"/>
<feature type="signal peptide" evidence="2">
    <location>
        <begin position="1"/>
        <end position="19"/>
    </location>
</feature>
<reference evidence="3 4" key="1">
    <citation type="journal article" date="2018" name="Mol. Biol. Evol.">
        <title>Broad Genomic Sampling Reveals a Smut Pathogenic Ancestry of the Fungal Clade Ustilaginomycotina.</title>
        <authorList>
            <person name="Kijpornyongpan T."/>
            <person name="Mondo S.J."/>
            <person name="Barry K."/>
            <person name="Sandor L."/>
            <person name="Lee J."/>
            <person name="Lipzen A."/>
            <person name="Pangilinan J."/>
            <person name="LaButti K."/>
            <person name="Hainaut M."/>
            <person name="Henrissat B."/>
            <person name="Grigoriev I.V."/>
            <person name="Spatafora J.W."/>
            <person name="Aime M.C."/>
        </authorList>
    </citation>
    <scope>NUCLEOTIDE SEQUENCE [LARGE SCALE GENOMIC DNA]</scope>
    <source>
        <strain evidence="3 4">MCA 3882</strain>
    </source>
</reference>
<feature type="region of interest" description="Disordered" evidence="1">
    <location>
        <begin position="151"/>
        <end position="173"/>
    </location>
</feature>
<dbReference type="EMBL" id="KZ819604">
    <property type="protein sequence ID" value="PWN33203.1"/>
    <property type="molecule type" value="Genomic_DNA"/>
</dbReference>
<protein>
    <submittedName>
        <fullName evidence="3">Uncharacterized protein</fullName>
    </submittedName>
</protein>
<evidence type="ECO:0000313" key="3">
    <source>
        <dbReference type="EMBL" id="PWN33203.1"/>
    </source>
</evidence>
<accession>A0A316VAI0</accession>
<sequence>MSVRPALFFFVLAITVCIAQMIDLNAPPDENENVHNFQPKKHSFDLNVPDPSPVQEVEAVTSPKKATLHSNNNDAETFYEIPHRTPAFHRSNRGRRDEAWNNKIRESFLKRKIQKEQGILLPKDHRMKPVRGSEEWKMNISKGMQKYLKSLGPEGHAERQRVRTEKKKQKLSASIRYIRGGHN</sequence>
<dbReference type="InParanoid" id="A0A316VAI0"/>
<evidence type="ECO:0000256" key="2">
    <source>
        <dbReference type="SAM" id="SignalP"/>
    </source>
</evidence>
<feature type="chain" id="PRO_5016233639" evidence="2">
    <location>
        <begin position="20"/>
        <end position="183"/>
    </location>
</feature>
<name>A0A316VAI0_9BASI</name>
<keyword evidence="2" id="KW-0732">Signal</keyword>
<keyword evidence="4" id="KW-1185">Reference proteome</keyword>
<proteinExistence type="predicted"/>
<dbReference type="Proteomes" id="UP000245771">
    <property type="component" value="Unassembled WGS sequence"/>
</dbReference>
<dbReference type="RefSeq" id="XP_025353505.1">
    <property type="nucleotide sequence ID" value="XM_025501426.1"/>
</dbReference>
<evidence type="ECO:0000313" key="4">
    <source>
        <dbReference type="Proteomes" id="UP000245771"/>
    </source>
</evidence>
<gene>
    <name evidence="3" type="ORF">FA14DRAFT_185041</name>
</gene>
<evidence type="ECO:0000256" key="1">
    <source>
        <dbReference type="SAM" id="MobiDB-lite"/>
    </source>
</evidence>